<name>A0AAV5ELT3_ELECO</name>
<protein>
    <submittedName>
        <fullName evidence="1">Uncharacterized protein</fullName>
    </submittedName>
</protein>
<evidence type="ECO:0000313" key="1">
    <source>
        <dbReference type="EMBL" id="GJN23161.1"/>
    </source>
</evidence>
<reference evidence="1" key="2">
    <citation type="submission" date="2021-12" db="EMBL/GenBank/DDBJ databases">
        <title>Resequencing data analysis of finger millet.</title>
        <authorList>
            <person name="Hatakeyama M."/>
            <person name="Aluri S."/>
            <person name="Balachadran M.T."/>
            <person name="Sivarajan S.R."/>
            <person name="Poveda L."/>
            <person name="Shimizu-Inatsugi R."/>
            <person name="Schlapbach R."/>
            <person name="Sreeman S.M."/>
            <person name="Shimizu K.K."/>
        </authorList>
    </citation>
    <scope>NUCLEOTIDE SEQUENCE</scope>
</reference>
<dbReference type="AlphaFoldDB" id="A0AAV5ELT3"/>
<reference evidence="1" key="1">
    <citation type="journal article" date="2018" name="DNA Res.">
        <title>Multiple hybrid de novo genome assembly of finger millet, an orphan allotetraploid crop.</title>
        <authorList>
            <person name="Hatakeyama M."/>
            <person name="Aluri S."/>
            <person name="Balachadran M.T."/>
            <person name="Sivarajan S.R."/>
            <person name="Patrignani A."/>
            <person name="Gruter S."/>
            <person name="Poveda L."/>
            <person name="Shimizu-Inatsugi R."/>
            <person name="Baeten J."/>
            <person name="Francoijs K.J."/>
            <person name="Nataraja K.N."/>
            <person name="Reddy Y.A.N."/>
            <person name="Phadnis S."/>
            <person name="Ravikumar R.L."/>
            <person name="Schlapbach R."/>
            <person name="Sreeman S.M."/>
            <person name="Shimizu K.K."/>
        </authorList>
    </citation>
    <scope>NUCLEOTIDE SEQUENCE</scope>
</reference>
<comment type="caution">
    <text evidence="1">The sequence shown here is derived from an EMBL/GenBank/DDBJ whole genome shotgun (WGS) entry which is preliminary data.</text>
</comment>
<organism evidence="1 2">
    <name type="scientific">Eleusine coracana subsp. coracana</name>
    <dbReference type="NCBI Taxonomy" id="191504"/>
    <lineage>
        <taxon>Eukaryota</taxon>
        <taxon>Viridiplantae</taxon>
        <taxon>Streptophyta</taxon>
        <taxon>Embryophyta</taxon>
        <taxon>Tracheophyta</taxon>
        <taxon>Spermatophyta</taxon>
        <taxon>Magnoliopsida</taxon>
        <taxon>Liliopsida</taxon>
        <taxon>Poales</taxon>
        <taxon>Poaceae</taxon>
        <taxon>PACMAD clade</taxon>
        <taxon>Chloridoideae</taxon>
        <taxon>Cynodonteae</taxon>
        <taxon>Eleusininae</taxon>
        <taxon>Eleusine</taxon>
    </lineage>
</organism>
<gene>
    <name evidence="1" type="primary">gb10785</name>
    <name evidence="1" type="ORF">PR202_gb10785</name>
</gene>
<evidence type="ECO:0000313" key="2">
    <source>
        <dbReference type="Proteomes" id="UP001054889"/>
    </source>
</evidence>
<dbReference type="Proteomes" id="UP001054889">
    <property type="component" value="Unassembled WGS sequence"/>
</dbReference>
<proteinExistence type="predicted"/>
<sequence length="83" mass="9151">MAARKLLSSLEGDNANVVFLYQCCSGKGAITWCPPGESSRHLAAKGVVEEKSLSCFRTCALAFKMEKTLLHQNRGITRLLVFF</sequence>
<dbReference type="EMBL" id="BQKI01000076">
    <property type="protein sequence ID" value="GJN23161.1"/>
    <property type="molecule type" value="Genomic_DNA"/>
</dbReference>
<keyword evidence="2" id="KW-1185">Reference proteome</keyword>
<accession>A0AAV5ELT3</accession>